<feature type="region of interest" description="Disordered" evidence="6">
    <location>
        <begin position="516"/>
        <end position="537"/>
    </location>
</feature>
<keyword evidence="3 7" id="KW-0812">Transmembrane</keyword>
<evidence type="ECO:0000256" key="4">
    <source>
        <dbReference type="ARBA" id="ARBA00022989"/>
    </source>
</evidence>
<feature type="transmembrane region" description="Helical" evidence="7">
    <location>
        <begin position="771"/>
        <end position="795"/>
    </location>
</feature>
<keyword evidence="2" id="KW-1003">Cell membrane</keyword>
<reference evidence="10" key="1">
    <citation type="submission" date="2016-10" db="EMBL/GenBank/DDBJ databases">
        <title>Frankia sp. NRRL B-16386 Genome sequencing.</title>
        <authorList>
            <person name="Ghodhbane-Gtari F."/>
            <person name="Swanson E."/>
            <person name="Gueddou A."/>
            <person name="Hezbri K."/>
            <person name="Ktari K."/>
            <person name="Nouioui I."/>
            <person name="Morris K."/>
            <person name="Simpson S."/>
            <person name="Abebe-Akele F."/>
            <person name="Thomas K."/>
            <person name="Gtari M."/>
            <person name="Tisa L.S."/>
        </authorList>
    </citation>
    <scope>NUCLEOTIDE SEQUENCE [LARGE SCALE GENOMIC DNA]</scope>
    <source>
        <strain evidence="10">NRRL B-16386</strain>
    </source>
</reference>
<dbReference type="InterPro" id="IPR003838">
    <property type="entry name" value="ABC3_permease_C"/>
</dbReference>
<keyword evidence="5 7" id="KW-0472">Membrane</keyword>
<evidence type="ECO:0000256" key="2">
    <source>
        <dbReference type="ARBA" id="ARBA00022475"/>
    </source>
</evidence>
<feature type="transmembrane region" description="Helical" evidence="7">
    <location>
        <begin position="728"/>
        <end position="751"/>
    </location>
</feature>
<comment type="subcellular location">
    <subcellularLocation>
        <location evidence="1">Cell membrane</location>
        <topology evidence="1">Multi-pass membrane protein</topology>
    </subcellularLocation>
</comment>
<evidence type="ECO:0000259" key="8">
    <source>
        <dbReference type="Pfam" id="PF02687"/>
    </source>
</evidence>
<gene>
    <name evidence="9" type="ORF">BL253_33080</name>
</gene>
<evidence type="ECO:0000313" key="10">
    <source>
        <dbReference type="Proteomes" id="UP000188929"/>
    </source>
</evidence>
<dbReference type="AlphaFoldDB" id="A0A1V2I195"/>
<name>A0A1V2I195_9ACTN</name>
<evidence type="ECO:0000256" key="3">
    <source>
        <dbReference type="ARBA" id="ARBA00022692"/>
    </source>
</evidence>
<protein>
    <recommendedName>
        <fullName evidence="8">ABC3 transporter permease C-terminal domain-containing protein</fullName>
    </recommendedName>
</protein>
<dbReference type="Pfam" id="PF02687">
    <property type="entry name" value="FtsX"/>
    <property type="match status" value="1"/>
</dbReference>
<sequence>MIALGQLRRRWLSLVALGLLVGLVGAVVGGAAALTRRTGTAPARLERVTAVPDLQITVPGGPGLAARAASVVPGLKSVWVTAGSAARVENRPGVVYLGMLAGHQPGSEVGVYTPVVVKGRDYDPTAAEAVLDERTARSLGVRVDDVLTLRTLTREDFFSFDTGFGMPHGPRITVRVTGLVRMAGATAQQTPLLVSPAVAQDLASVGITVMIKLVPAPDAVARADAALARAAAAAGDEQDPQAAEFPVLEVSHPATDSDARVGATTRVLLTGLVAFAVVVGVTGLATAAVAFARHHYARVTEQRIEAVLGVTPAGRAAARVLAAAPAAALAGLVAALGPLLAGRLEPIGPLADLEPHPGYAPNLAIAGITAVATAGLFLAFAGWSAARAGRGRAAAGATRAVGPVRASWLRPGPAWAGPAWLWVGARFALTGHRPSSGRRPSVITAMLSAAALVAAATVAHGVDRLVEDPNRYGWTADLDLLDARPDIVARLKVDPWIAAVSLVARSTVLAGGGCGAMGTAEDSSSRRTQGAPAASPGPGCVEVTAYAVHSSTGEQRWTMLSGRLGRGPGEAVVGTRAARNLGVEVGDVLELAPRPGDDRGARVTVVGIGLGPPVGGERLGDNLLLDPGVLERTQRTAPWWDGLVTAADGVPVASLVGDLGDEYEVSPRRPPTEVANLGGIGRLPEVLEMVLGGLAAIALVHAVTTSWRRRAGEAGVLRTLGSTPAQTAAASVTAACVTALGAVGVGIPLGLGVGRLVWWEIADATGVGGDVAVPGLLLLALPPVALVIGALAALIPAPRNAWLRPSVHSRSG</sequence>
<evidence type="ECO:0000256" key="5">
    <source>
        <dbReference type="ARBA" id="ARBA00023136"/>
    </source>
</evidence>
<proteinExistence type="predicted"/>
<dbReference type="Proteomes" id="UP000188929">
    <property type="component" value="Unassembled WGS sequence"/>
</dbReference>
<feature type="transmembrane region" description="Helical" evidence="7">
    <location>
        <begin position="267"/>
        <end position="292"/>
    </location>
</feature>
<feature type="transmembrane region" description="Helical" evidence="7">
    <location>
        <begin position="361"/>
        <end position="383"/>
    </location>
</feature>
<evidence type="ECO:0000313" key="9">
    <source>
        <dbReference type="EMBL" id="ONH23376.1"/>
    </source>
</evidence>
<keyword evidence="4 7" id="KW-1133">Transmembrane helix</keyword>
<feature type="domain" description="ABC3 transporter permease C-terminal" evidence="8">
    <location>
        <begin position="694"/>
        <end position="799"/>
    </location>
</feature>
<comment type="caution">
    <text evidence="9">The sequence shown here is derived from an EMBL/GenBank/DDBJ whole genome shotgun (WGS) entry which is preliminary data.</text>
</comment>
<dbReference type="GO" id="GO:0005886">
    <property type="term" value="C:plasma membrane"/>
    <property type="evidence" value="ECO:0007669"/>
    <property type="project" value="UniProtKB-SubCell"/>
</dbReference>
<feature type="transmembrane region" description="Helical" evidence="7">
    <location>
        <begin position="320"/>
        <end position="341"/>
    </location>
</feature>
<evidence type="ECO:0000256" key="1">
    <source>
        <dbReference type="ARBA" id="ARBA00004651"/>
    </source>
</evidence>
<accession>A0A1V2I195</accession>
<organism evidence="9 10">
    <name type="scientific">Pseudofrankia asymbiotica</name>
    <dbReference type="NCBI Taxonomy" id="1834516"/>
    <lineage>
        <taxon>Bacteria</taxon>
        <taxon>Bacillati</taxon>
        <taxon>Actinomycetota</taxon>
        <taxon>Actinomycetes</taxon>
        <taxon>Frankiales</taxon>
        <taxon>Frankiaceae</taxon>
        <taxon>Pseudofrankia</taxon>
    </lineage>
</organism>
<evidence type="ECO:0000256" key="7">
    <source>
        <dbReference type="SAM" id="Phobius"/>
    </source>
</evidence>
<evidence type="ECO:0000256" key="6">
    <source>
        <dbReference type="SAM" id="MobiDB-lite"/>
    </source>
</evidence>
<dbReference type="STRING" id="1834516.BL253_33080"/>
<dbReference type="EMBL" id="MOMC01000087">
    <property type="protein sequence ID" value="ONH23376.1"/>
    <property type="molecule type" value="Genomic_DNA"/>
</dbReference>
<keyword evidence="10" id="KW-1185">Reference proteome</keyword>